<evidence type="ECO:0000259" key="3">
    <source>
        <dbReference type="Pfam" id="PF00561"/>
    </source>
</evidence>
<dbReference type="EMBL" id="JABCKI010006844">
    <property type="protein sequence ID" value="KAG5633915.1"/>
    <property type="molecule type" value="Genomic_DNA"/>
</dbReference>
<dbReference type="Proteomes" id="UP000717328">
    <property type="component" value="Unassembled WGS sequence"/>
</dbReference>
<dbReference type="Gene3D" id="3.40.50.1820">
    <property type="entry name" value="alpha/beta hydrolase"/>
    <property type="match status" value="1"/>
</dbReference>
<comment type="caution">
    <text evidence="4">The sequence shown here is derived from an EMBL/GenBank/DDBJ whole genome shotgun (WGS) entry which is preliminary data.</text>
</comment>
<reference evidence="4" key="2">
    <citation type="submission" date="2021-10" db="EMBL/GenBank/DDBJ databases">
        <title>Phylogenomics reveals ancestral predisposition of the termite-cultivated fungus Termitomyces towards a domesticated lifestyle.</title>
        <authorList>
            <person name="Auxier B."/>
            <person name="Grum-Grzhimaylo A."/>
            <person name="Cardenas M.E."/>
            <person name="Lodge J.D."/>
            <person name="Laessoe T."/>
            <person name="Pedersen O."/>
            <person name="Smith M.E."/>
            <person name="Kuyper T.W."/>
            <person name="Franco-Molano E.A."/>
            <person name="Baroni T.J."/>
            <person name="Aanen D.K."/>
        </authorList>
    </citation>
    <scope>NUCLEOTIDE SEQUENCE</scope>
    <source>
        <strain evidence="4">D49</strain>
    </source>
</reference>
<feature type="domain" description="AB hydrolase-1" evidence="3">
    <location>
        <begin position="29"/>
        <end position="106"/>
    </location>
</feature>
<dbReference type="Pfam" id="PF00561">
    <property type="entry name" value="Abhydrolase_1"/>
    <property type="match status" value="1"/>
</dbReference>
<dbReference type="PRINTS" id="PR00412">
    <property type="entry name" value="EPOXHYDRLASE"/>
</dbReference>
<keyword evidence="1" id="KW-0378">Hydrolase</keyword>
<dbReference type="InterPro" id="IPR000639">
    <property type="entry name" value="Epox_hydrolase-like"/>
</dbReference>
<evidence type="ECO:0000313" key="5">
    <source>
        <dbReference type="Proteomes" id="UP000717328"/>
    </source>
</evidence>
<keyword evidence="5" id="KW-1185">Reference proteome</keyword>
<evidence type="ECO:0000256" key="2">
    <source>
        <dbReference type="ARBA" id="ARBA00038334"/>
    </source>
</evidence>
<protein>
    <recommendedName>
        <fullName evidence="3">AB hydrolase-1 domain-containing protein</fullName>
    </recommendedName>
</protein>
<dbReference type="InterPro" id="IPR000073">
    <property type="entry name" value="AB_hydrolase_1"/>
</dbReference>
<dbReference type="SUPFAM" id="SSF53474">
    <property type="entry name" value="alpha/beta-Hydrolases"/>
    <property type="match status" value="1"/>
</dbReference>
<organism evidence="4 5">
    <name type="scientific">Sphagnurus paluster</name>
    <dbReference type="NCBI Taxonomy" id="117069"/>
    <lineage>
        <taxon>Eukaryota</taxon>
        <taxon>Fungi</taxon>
        <taxon>Dikarya</taxon>
        <taxon>Basidiomycota</taxon>
        <taxon>Agaricomycotina</taxon>
        <taxon>Agaricomycetes</taxon>
        <taxon>Agaricomycetidae</taxon>
        <taxon>Agaricales</taxon>
        <taxon>Tricholomatineae</taxon>
        <taxon>Lyophyllaceae</taxon>
        <taxon>Sphagnurus</taxon>
    </lineage>
</organism>
<dbReference type="AlphaFoldDB" id="A0A9P7K2G0"/>
<comment type="similarity">
    <text evidence="2">Belongs to the AB hydrolase superfamily. Epoxide hydrolase family.</text>
</comment>
<evidence type="ECO:0000313" key="4">
    <source>
        <dbReference type="EMBL" id="KAG5633915.1"/>
    </source>
</evidence>
<dbReference type="InterPro" id="IPR029058">
    <property type="entry name" value="AB_hydrolase_fold"/>
</dbReference>
<dbReference type="GO" id="GO:0016787">
    <property type="term" value="F:hydrolase activity"/>
    <property type="evidence" value="ECO:0007669"/>
    <property type="project" value="UniProtKB-KW"/>
</dbReference>
<accession>A0A9P7K2G0</accession>
<sequence length="316" mass="35525">MDDSLYKSLITSRDLKYSYYYSRPVAEKPVILFIHGFPNTANDWRYQVAFFKDQGYGIIAPDMLGYGGTDKPADYARYTLSAMSQDVIDILDAEKLEKVIAIGHDCPLTNSGIYKGSIFVSRIANYYPGRFIALAFLAVGYFPYSGETLEQIHASTKKLFGRQLFGYWDYFGEDDCHKSIEKNIDSFYSMVVPEDPKIWATHVTPAGALKAWVEANKNTTVASYLSEEEIKAHKEALLQGGLGGPLNWYKVQTSGLDIEDGKNLTPEQKLVHQPVFFAATTRDEICIPAMGKASCAHFVKGPVKVKEFDTGHWVMW</sequence>
<dbReference type="PANTHER" id="PTHR43329">
    <property type="entry name" value="EPOXIDE HYDROLASE"/>
    <property type="match status" value="1"/>
</dbReference>
<dbReference type="OrthoDB" id="408373at2759"/>
<proteinExistence type="inferred from homology"/>
<gene>
    <name evidence="4" type="ORF">H0H81_004432</name>
</gene>
<evidence type="ECO:0000256" key="1">
    <source>
        <dbReference type="ARBA" id="ARBA00022801"/>
    </source>
</evidence>
<name>A0A9P7K2G0_9AGAR</name>
<reference evidence="4" key="1">
    <citation type="submission" date="2021-02" db="EMBL/GenBank/DDBJ databases">
        <authorList>
            <person name="Nieuwenhuis M."/>
            <person name="Van De Peppel L.J.J."/>
        </authorList>
    </citation>
    <scope>NUCLEOTIDE SEQUENCE</scope>
    <source>
        <strain evidence="4">D49</strain>
    </source>
</reference>